<feature type="compositionally biased region" description="Basic and acidic residues" evidence="2">
    <location>
        <begin position="16"/>
        <end position="25"/>
    </location>
</feature>
<feature type="region of interest" description="Disordered" evidence="2">
    <location>
        <begin position="1"/>
        <end position="25"/>
    </location>
</feature>
<protein>
    <recommendedName>
        <fullName evidence="1">G patch domain-containing protein 4</fullName>
    </recommendedName>
</protein>
<dbReference type="GO" id="GO:0003676">
    <property type="term" value="F:nucleic acid binding"/>
    <property type="evidence" value="ECO:0007669"/>
    <property type="project" value="InterPro"/>
</dbReference>
<evidence type="ECO:0000313" key="5">
    <source>
        <dbReference type="Proteomes" id="UP000594262"/>
    </source>
</evidence>
<evidence type="ECO:0000256" key="2">
    <source>
        <dbReference type="SAM" id="MobiDB-lite"/>
    </source>
</evidence>
<accession>A0A7M5WKZ5</accession>
<dbReference type="PROSITE" id="PS50174">
    <property type="entry name" value="G_PATCH"/>
    <property type="match status" value="1"/>
</dbReference>
<feature type="compositionally biased region" description="Basic residues" evidence="2">
    <location>
        <begin position="260"/>
        <end position="273"/>
    </location>
</feature>
<proteinExistence type="predicted"/>
<evidence type="ECO:0000256" key="1">
    <source>
        <dbReference type="ARBA" id="ARBA00040365"/>
    </source>
</evidence>
<evidence type="ECO:0000259" key="3">
    <source>
        <dbReference type="PROSITE" id="PS50174"/>
    </source>
</evidence>
<dbReference type="InterPro" id="IPR050656">
    <property type="entry name" value="PINX1"/>
</dbReference>
<dbReference type="SMART" id="SM00443">
    <property type="entry name" value="G_patch"/>
    <property type="match status" value="1"/>
</dbReference>
<feature type="compositionally biased region" description="Basic residues" evidence="2">
    <location>
        <begin position="205"/>
        <end position="214"/>
    </location>
</feature>
<feature type="region of interest" description="Disordered" evidence="2">
    <location>
        <begin position="184"/>
        <end position="273"/>
    </location>
</feature>
<dbReference type="AlphaFoldDB" id="A0A7M5WKZ5"/>
<dbReference type="PANTHER" id="PTHR23149">
    <property type="entry name" value="G PATCH DOMAIN CONTAINING PROTEIN"/>
    <property type="match status" value="1"/>
</dbReference>
<name>A0A7M5WKZ5_9CNID</name>
<dbReference type="Pfam" id="PF01585">
    <property type="entry name" value="G-patch"/>
    <property type="match status" value="1"/>
</dbReference>
<feature type="region of interest" description="Disordered" evidence="2">
    <location>
        <begin position="127"/>
        <end position="147"/>
    </location>
</feature>
<feature type="domain" description="G-patch" evidence="3">
    <location>
        <begin position="5"/>
        <end position="51"/>
    </location>
</feature>
<dbReference type="OrthoDB" id="10019757at2759"/>
<evidence type="ECO:0000313" key="4">
    <source>
        <dbReference type="EnsemblMetazoa" id="CLYHEMP008451.1"/>
    </source>
</evidence>
<dbReference type="PANTHER" id="PTHR23149:SF9">
    <property type="entry name" value="G PATCH DOMAIN-CONTAINING PROTEIN 4"/>
    <property type="match status" value="1"/>
</dbReference>
<dbReference type="GeneID" id="136812445"/>
<dbReference type="EnsemblMetazoa" id="CLYHEMT008451.1">
    <property type="protein sequence ID" value="CLYHEMP008451.1"/>
    <property type="gene ID" value="CLYHEMG008451"/>
</dbReference>
<feature type="compositionally biased region" description="Basic and acidic residues" evidence="2">
    <location>
        <begin position="193"/>
        <end position="204"/>
    </location>
</feature>
<sequence length="273" mass="30594">MPKYRPGFAQNQLQKHGWEEGKGLGKSENGIKSAIKVKVKNNKGGLGHDAGTEFTFHWWDHIFNKAANAIDVVDNENDEVSIRKNKNAKNIVPQLMYNKRPLSGSVKGKPLLYGTFVSAGTVTANDLDSVANSPDVSSDSDSELGDDELSTDLLDRTFKQTGLTGHKGARHGLKLSGKLKRIQEQEGLLQKNETPEQTKDSRKEKITKKKKKIQKVVDETDQEQAEKNNSDTEEITSTKKSKKKKRKIAEVEPEENNEKPKKKKKKKKTKSDE</sequence>
<feature type="compositionally biased region" description="Acidic residues" evidence="2">
    <location>
        <begin position="138"/>
        <end position="147"/>
    </location>
</feature>
<keyword evidence="5" id="KW-1185">Reference proteome</keyword>
<dbReference type="RefSeq" id="XP_066925042.1">
    <property type="nucleotide sequence ID" value="XM_067068941.1"/>
</dbReference>
<dbReference type="Proteomes" id="UP000594262">
    <property type="component" value="Unplaced"/>
</dbReference>
<dbReference type="InterPro" id="IPR000467">
    <property type="entry name" value="G_patch_dom"/>
</dbReference>
<dbReference type="GO" id="GO:0005730">
    <property type="term" value="C:nucleolus"/>
    <property type="evidence" value="ECO:0007669"/>
    <property type="project" value="TreeGrafter"/>
</dbReference>
<organism evidence="4 5">
    <name type="scientific">Clytia hemisphaerica</name>
    <dbReference type="NCBI Taxonomy" id="252671"/>
    <lineage>
        <taxon>Eukaryota</taxon>
        <taxon>Metazoa</taxon>
        <taxon>Cnidaria</taxon>
        <taxon>Hydrozoa</taxon>
        <taxon>Hydroidolina</taxon>
        <taxon>Leptothecata</taxon>
        <taxon>Obeliida</taxon>
        <taxon>Clytiidae</taxon>
        <taxon>Clytia</taxon>
    </lineage>
</organism>
<reference evidence="4" key="1">
    <citation type="submission" date="2021-01" db="UniProtKB">
        <authorList>
            <consortium name="EnsemblMetazoa"/>
        </authorList>
    </citation>
    <scope>IDENTIFICATION</scope>
</reference>